<evidence type="ECO:0000256" key="1">
    <source>
        <dbReference type="ARBA" id="ARBA00004123"/>
    </source>
</evidence>
<dbReference type="InterPro" id="IPR047021">
    <property type="entry name" value="REXO1/3/4-like"/>
</dbReference>
<evidence type="ECO:0000256" key="4">
    <source>
        <dbReference type="ARBA" id="ARBA00022801"/>
    </source>
</evidence>
<comment type="subcellular location">
    <subcellularLocation>
        <location evidence="1">Nucleus</location>
    </subcellularLocation>
</comment>
<keyword evidence="8" id="KW-1185">Reference proteome</keyword>
<organism evidence="7 8">
    <name type="scientific">Polarella glacialis</name>
    <name type="common">Dinoflagellate</name>
    <dbReference type="NCBI Taxonomy" id="89957"/>
    <lineage>
        <taxon>Eukaryota</taxon>
        <taxon>Sar</taxon>
        <taxon>Alveolata</taxon>
        <taxon>Dinophyceae</taxon>
        <taxon>Suessiales</taxon>
        <taxon>Suessiaceae</taxon>
        <taxon>Polarella</taxon>
    </lineage>
</organism>
<protein>
    <recommendedName>
        <fullName evidence="9">Exonuclease domain-containing protein</fullName>
    </recommendedName>
</protein>
<reference evidence="7" key="1">
    <citation type="submission" date="2021-02" db="EMBL/GenBank/DDBJ databases">
        <authorList>
            <person name="Dougan E. K."/>
            <person name="Rhodes N."/>
            <person name="Thang M."/>
            <person name="Chan C."/>
        </authorList>
    </citation>
    <scope>NUCLEOTIDE SEQUENCE</scope>
</reference>
<feature type="region of interest" description="Disordered" evidence="6">
    <location>
        <begin position="50"/>
        <end position="74"/>
    </location>
</feature>
<feature type="region of interest" description="Disordered" evidence="6">
    <location>
        <begin position="1"/>
        <end position="29"/>
    </location>
</feature>
<dbReference type="Gene3D" id="3.30.420.10">
    <property type="entry name" value="Ribonuclease H-like superfamily/Ribonuclease H"/>
    <property type="match status" value="1"/>
</dbReference>
<proteinExistence type="inferred from homology"/>
<evidence type="ECO:0008006" key="9">
    <source>
        <dbReference type="Google" id="ProtNLM"/>
    </source>
</evidence>
<evidence type="ECO:0000256" key="5">
    <source>
        <dbReference type="ARBA" id="ARBA00023242"/>
    </source>
</evidence>
<name>A0A813G4H6_POLGL</name>
<accession>A0A813G4H6</accession>
<feature type="non-terminal residue" evidence="7">
    <location>
        <position position="1"/>
    </location>
</feature>
<comment type="similarity">
    <text evidence="2">Belongs to the REXO1/REXO3 family.</text>
</comment>
<dbReference type="OrthoDB" id="8191639at2759"/>
<gene>
    <name evidence="7" type="ORF">PGLA1383_LOCUS38592</name>
</gene>
<evidence type="ECO:0000256" key="6">
    <source>
        <dbReference type="SAM" id="MobiDB-lite"/>
    </source>
</evidence>
<dbReference type="GO" id="GO:0003676">
    <property type="term" value="F:nucleic acid binding"/>
    <property type="evidence" value="ECO:0007669"/>
    <property type="project" value="InterPro"/>
</dbReference>
<dbReference type="GO" id="GO:0004527">
    <property type="term" value="F:exonuclease activity"/>
    <property type="evidence" value="ECO:0007669"/>
    <property type="project" value="InterPro"/>
</dbReference>
<dbReference type="InterPro" id="IPR036397">
    <property type="entry name" value="RNaseH_sf"/>
</dbReference>
<dbReference type="AlphaFoldDB" id="A0A813G4H6"/>
<dbReference type="PANTHER" id="PTHR12801:SF115">
    <property type="entry name" value="FI18136P1-RELATED"/>
    <property type="match status" value="1"/>
</dbReference>
<evidence type="ECO:0000256" key="3">
    <source>
        <dbReference type="ARBA" id="ARBA00022722"/>
    </source>
</evidence>
<feature type="compositionally biased region" description="Acidic residues" evidence="6">
    <location>
        <begin position="1"/>
        <end position="15"/>
    </location>
</feature>
<sequence length="176" mass="19407">SGYDSSSDDASEEVGPEAKKRKRQEAAPPKTLEWPMEWVWLMTRTQRHADFRPPQVGTDSKWATEPTASSASTEDPPLAVAISTSLVYVGDGQNGYDPRHLGRVVVVDQSGRVLLDAHVQPRSKLLDTRPHLTGLCPEALDVGTGALDFDEVRARLLTILRPRTVLVGHRLNSDME</sequence>
<dbReference type="EMBL" id="CAJNNV010027638">
    <property type="protein sequence ID" value="CAE8621063.1"/>
    <property type="molecule type" value="Genomic_DNA"/>
</dbReference>
<feature type="non-terminal residue" evidence="7">
    <location>
        <position position="176"/>
    </location>
</feature>
<dbReference type="GO" id="GO:0005634">
    <property type="term" value="C:nucleus"/>
    <property type="evidence" value="ECO:0007669"/>
    <property type="project" value="UniProtKB-SubCell"/>
</dbReference>
<keyword evidence="3" id="KW-0540">Nuclease</keyword>
<dbReference type="SUPFAM" id="SSF53098">
    <property type="entry name" value="Ribonuclease H-like"/>
    <property type="match status" value="1"/>
</dbReference>
<dbReference type="InterPro" id="IPR012337">
    <property type="entry name" value="RNaseH-like_sf"/>
</dbReference>
<dbReference type="Proteomes" id="UP000654075">
    <property type="component" value="Unassembled WGS sequence"/>
</dbReference>
<comment type="caution">
    <text evidence="7">The sequence shown here is derived from an EMBL/GenBank/DDBJ whole genome shotgun (WGS) entry which is preliminary data.</text>
</comment>
<evidence type="ECO:0000313" key="8">
    <source>
        <dbReference type="Proteomes" id="UP000654075"/>
    </source>
</evidence>
<evidence type="ECO:0000256" key="2">
    <source>
        <dbReference type="ARBA" id="ARBA00006357"/>
    </source>
</evidence>
<keyword evidence="4" id="KW-0378">Hydrolase</keyword>
<keyword evidence="5" id="KW-0539">Nucleus</keyword>
<evidence type="ECO:0000313" key="7">
    <source>
        <dbReference type="EMBL" id="CAE8621063.1"/>
    </source>
</evidence>
<dbReference type="PANTHER" id="PTHR12801">
    <property type="entry name" value="RNA EXONUCLEASE REXO1 / RECO3 FAMILY MEMBER-RELATED"/>
    <property type="match status" value="1"/>
</dbReference>